<feature type="compositionally biased region" description="Polar residues" evidence="1">
    <location>
        <begin position="1"/>
        <end position="16"/>
    </location>
</feature>
<dbReference type="RefSeq" id="WP_332520075.1">
    <property type="nucleotide sequence ID" value="NZ_JANRHA010000007.1"/>
</dbReference>
<evidence type="ECO:0000313" key="3">
    <source>
        <dbReference type="Proteomes" id="UP001152755"/>
    </source>
</evidence>
<keyword evidence="3" id="KW-1185">Reference proteome</keyword>
<gene>
    <name evidence="2" type="ORF">NVS88_12880</name>
</gene>
<feature type="region of interest" description="Disordered" evidence="1">
    <location>
        <begin position="1"/>
        <end position="24"/>
    </location>
</feature>
<evidence type="ECO:0000313" key="2">
    <source>
        <dbReference type="EMBL" id="MDG3015446.1"/>
    </source>
</evidence>
<organism evidence="2 3">
    <name type="scientific">Speluncibacter jeojiensis</name>
    <dbReference type="NCBI Taxonomy" id="2710754"/>
    <lineage>
        <taxon>Bacteria</taxon>
        <taxon>Bacillati</taxon>
        <taxon>Actinomycetota</taxon>
        <taxon>Actinomycetes</taxon>
        <taxon>Mycobacteriales</taxon>
        <taxon>Speluncibacteraceae</taxon>
        <taxon>Speluncibacter</taxon>
    </lineage>
</organism>
<dbReference type="Proteomes" id="UP001152755">
    <property type="component" value="Unassembled WGS sequence"/>
</dbReference>
<name>A0A9X4M1G6_9ACTN</name>
<dbReference type="EMBL" id="JANRHA010000007">
    <property type="protein sequence ID" value="MDG3015446.1"/>
    <property type="molecule type" value="Genomic_DNA"/>
</dbReference>
<proteinExistence type="predicted"/>
<evidence type="ECO:0000256" key="1">
    <source>
        <dbReference type="SAM" id="MobiDB-lite"/>
    </source>
</evidence>
<accession>A0A9X4M1G6</accession>
<comment type="caution">
    <text evidence="2">The sequence shown here is derived from an EMBL/GenBank/DDBJ whole genome shotgun (WGS) entry which is preliminary data.</text>
</comment>
<sequence length="211" mass="21389">MDMTVSTSTQAPTSSTRPPGARRSIRRRAGLLLTVVATAAATAFGAAGTAQAAPATTQIDPVQGLIAAGVPAQVARQAAVVKPASADGVVPIAHPGRQFSFPGTEVDAVVDPEQGSVTVVQRWLSGPSGLSVGWINLDNGRSGVTGLSDVVPVPDDIHYGSAYADHAATLVTGGGHLALVVWGQIPGWTGLIPLAPEYFGIMTPSAALLRV</sequence>
<dbReference type="AlphaFoldDB" id="A0A9X4M1G6"/>
<protein>
    <submittedName>
        <fullName evidence="2">Uncharacterized protein</fullName>
    </submittedName>
</protein>
<reference evidence="2" key="1">
    <citation type="submission" date="2022-08" db="EMBL/GenBank/DDBJ databases">
        <title>Genome analysis of Corynebacteriales strain.</title>
        <authorList>
            <person name="Lee S.D."/>
        </authorList>
    </citation>
    <scope>NUCLEOTIDE SEQUENCE</scope>
    <source>
        <strain evidence="2">D3-21</strain>
    </source>
</reference>